<evidence type="ECO:0000256" key="5">
    <source>
        <dbReference type="ARBA" id="ARBA00022618"/>
    </source>
</evidence>
<dbReference type="InterPro" id="IPR008880">
    <property type="entry name" value="Trigger_fac_C"/>
</dbReference>
<protein>
    <recommendedName>
        <fullName evidence="4 11">Trigger factor</fullName>
        <shortName evidence="11">TF</shortName>
        <ecNumber evidence="3 11">5.2.1.8</ecNumber>
    </recommendedName>
    <alternativeName>
        <fullName evidence="10 11">PPIase</fullName>
    </alternativeName>
</protein>
<evidence type="ECO:0000256" key="12">
    <source>
        <dbReference type="PROSITE-ProRule" id="PRU00277"/>
    </source>
</evidence>
<dbReference type="NCBIfam" id="TIGR00115">
    <property type="entry name" value="tig"/>
    <property type="match status" value="1"/>
</dbReference>
<dbReference type="Gene3D" id="3.10.50.40">
    <property type="match status" value="1"/>
</dbReference>
<dbReference type="Gene3D" id="1.10.3120.10">
    <property type="entry name" value="Trigger factor, C-terminal domain"/>
    <property type="match status" value="1"/>
</dbReference>
<evidence type="ECO:0000256" key="8">
    <source>
        <dbReference type="ARBA" id="ARBA00023235"/>
    </source>
</evidence>
<evidence type="ECO:0000313" key="17">
    <source>
        <dbReference type="Proteomes" id="UP000515570"/>
    </source>
</evidence>
<dbReference type="HAMAP" id="MF_00303">
    <property type="entry name" value="Trigger_factor_Tig"/>
    <property type="match status" value="1"/>
</dbReference>
<evidence type="ECO:0000256" key="7">
    <source>
        <dbReference type="ARBA" id="ARBA00023186"/>
    </source>
</evidence>
<dbReference type="GO" id="GO:0044183">
    <property type="term" value="F:protein folding chaperone"/>
    <property type="evidence" value="ECO:0007669"/>
    <property type="project" value="TreeGrafter"/>
</dbReference>
<dbReference type="Proteomes" id="UP000515570">
    <property type="component" value="Chromosome"/>
</dbReference>
<dbReference type="GO" id="GO:0015031">
    <property type="term" value="P:protein transport"/>
    <property type="evidence" value="ECO:0007669"/>
    <property type="project" value="UniProtKB-UniRule"/>
</dbReference>
<gene>
    <name evidence="11" type="primary">tig</name>
    <name evidence="16" type="ORF">HW450_10575</name>
</gene>
<dbReference type="PANTHER" id="PTHR30560">
    <property type="entry name" value="TRIGGER FACTOR CHAPERONE AND PEPTIDYL-PROLYL CIS/TRANS ISOMERASE"/>
    <property type="match status" value="1"/>
</dbReference>
<dbReference type="EMBL" id="CP059833">
    <property type="protein sequence ID" value="QMV84771.1"/>
    <property type="molecule type" value="Genomic_DNA"/>
</dbReference>
<dbReference type="GO" id="GO:0003755">
    <property type="term" value="F:peptidyl-prolyl cis-trans isomerase activity"/>
    <property type="evidence" value="ECO:0007669"/>
    <property type="project" value="UniProtKB-UniRule"/>
</dbReference>
<dbReference type="Pfam" id="PF05698">
    <property type="entry name" value="Trigger_C"/>
    <property type="match status" value="1"/>
</dbReference>
<evidence type="ECO:0000256" key="11">
    <source>
        <dbReference type="HAMAP-Rule" id="MF_00303"/>
    </source>
</evidence>
<dbReference type="PIRSF" id="PIRSF003095">
    <property type="entry name" value="Trigger_factor"/>
    <property type="match status" value="1"/>
</dbReference>
<dbReference type="InterPro" id="IPR037041">
    <property type="entry name" value="Trigger_fac_C_sf"/>
</dbReference>
<comment type="similarity">
    <text evidence="2 11 13">Belongs to the FKBP-type PPIase family. Tig subfamily.</text>
</comment>
<dbReference type="GO" id="GO:0051083">
    <property type="term" value="P:'de novo' cotranslational protein folding"/>
    <property type="evidence" value="ECO:0007669"/>
    <property type="project" value="TreeGrafter"/>
</dbReference>
<dbReference type="AlphaFoldDB" id="A0A7G5FDT0"/>
<dbReference type="SUPFAM" id="SSF109998">
    <property type="entry name" value="Triger factor/SurA peptide-binding domain-like"/>
    <property type="match status" value="1"/>
</dbReference>
<keyword evidence="7 11" id="KW-0143">Chaperone</keyword>
<keyword evidence="17" id="KW-1185">Reference proteome</keyword>
<comment type="catalytic activity">
    <reaction evidence="1 11 12">
        <text>[protein]-peptidylproline (omega=180) = [protein]-peptidylproline (omega=0)</text>
        <dbReference type="Rhea" id="RHEA:16237"/>
        <dbReference type="Rhea" id="RHEA-COMP:10747"/>
        <dbReference type="Rhea" id="RHEA-COMP:10748"/>
        <dbReference type="ChEBI" id="CHEBI:83833"/>
        <dbReference type="ChEBI" id="CHEBI:83834"/>
        <dbReference type="EC" id="5.2.1.8"/>
    </reaction>
</comment>
<feature type="compositionally biased region" description="Acidic residues" evidence="14">
    <location>
        <begin position="440"/>
        <end position="450"/>
    </location>
</feature>
<reference evidence="16 17" key="1">
    <citation type="submission" date="2020-07" db="EMBL/GenBank/DDBJ databases">
        <title>non toxigenic Corynebacterium sp. nov from a clinical source.</title>
        <authorList>
            <person name="Bernier A.-M."/>
            <person name="Bernard K."/>
        </authorList>
    </citation>
    <scope>NUCLEOTIDE SEQUENCE [LARGE SCALE GENOMIC DNA]</scope>
    <source>
        <strain evidence="17">NML 93-0612</strain>
    </source>
</reference>
<evidence type="ECO:0000313" key="16">
    <source>
        <dbReference type="EMBL" id="QMV84771.1"/>
    </source>
</evidence>
<evidence type="ECO:0000256" key="2">
    <source>
        <dbReference type="ARBA" id="ARBA00005464"/>
    </source>
</evidence>
<dbReference type="SUPFAM" id="SSF54534">
    <property type="entry name" value="FKBP-like"/>
    <property type="match status" value="1"/>
</dbReference>
<evidence type="ECO:0000256" key="13">
    <source>
        <dbReference type="RuleBase" id="RU003914"/>
    </source>
</evidence>
<dbReference type="Pfam" id="PF00254">
    <property type="entry name" value="FKBP_C"/>
    <property type="match status" value="1"/>
</dbReference>
<dbReference type="GO" id="GO:0005737">
    <property type="term" value="C:cytoplasm"/>
    <property type="evidence" value="ECO:0007669"/>
    <property type="project" value="UniProtKB-SubCell"/>
</dbReference>
<name>A0A7G5FDT0_9CORY</name>
<dbReference type="SUPFAM" id="SSF102735">
    <property type="entry name" value="Trigger factor ribosome-binding domain"/>
    <property type="match status" value="1"/>
</dbReference>
<accession>A0A7G5FDT0</accession>
<evidence type="ECO:0000256" key="6">
    <source>
        <dbReference type="ARBA" id="ARBA00023110"/>
    </source>
</evidence>
<dbReference type="GO" id="GO:0051301">
    <property type="term" value="P:cell division"/>
    <property type="evidence" value="ECO:0007669"/>
    <property type="project" value="UniProtKB-KW"/>
</dbReference>
<evidence type="ECO:0000259" key="15">
    <source>
        <dbReference type="PROSITE" id="PS50059"/>
    </source>
</evidence>
<keyword evidence="5 11" id="KW-0132">Cell division</keyword>
<dbReference type="EC" id="5.2.1.8" evidence="3 11"/>
<evidence type="ECO:0000256" key="1">
    <source>
        <dbReference type="ARBA" id="ARBA00000971"/>
    </source>
</evidence>
<dbReference type="InterPro" id="IPR036611">
    <property type="entry name" value="Trigger_fac_ribosome-bd_sf"/>
</dbReference>
<organism evidence="16 17">
    <name type="scientific">Corynebacterium hindlerae</name>
    <dbReference type="NCBI Taxonomy" id="699041"/>
    <lineage>
        <taxon>Bacteria</taxon>
        <taxon>Bacillati</taxon>
        <taxon>Actinomycetota</taxon>
        <taxon>Actinomycetes</taxon>
        <taxon>Mycobacteriales</taxon>
        <taxon>Corynebacteriaceae</taxon>
        <taxon>Corynebacterium</taxon>
    </lineage>
</organism>
<comment type="function">
    <text evidence="11">Involved in protein export. Acts as a chaperone by maintaining the newly synthesized protein in an open conformation. Functions as a peptidyl-prolyl cis-trans isomerase.</text>
</comment>
<dbReference type="InterPro" id="IPR027304">
    <property type="entry name" value="Trigger_fact/SurA_dom_sf"/>
</dbReference>
<dbReference type="InterPro" id="IPR005215">
    <property type="entry name" value="Trig_fac"/>
</dbReference>
<feature type="region of interest" description="Disordered" evidence="14">
    <location>
        <begin position="429"/>
        <end position="450"/>
    </location>
</feature>
<evidence type="ECO:0000256" key="3">
    <source>
        <dbReference type="ARBA" id="ARBA00013194"/>
    </source>
</evidence>
<evidence type="ECO:0000256" key="10">
    <source>
        <dbReference type="ARBA" id="ARBA00029986"/>
    </source>
</evidence>
<proteinExistence type="inferred from homology"/>
<dbReference type="GO" id="GO:0043022">
    <property type="term" value="F:ribosome binding"/>
    <property type="evidence" value="ECO:0007669"/>
    <property type="project" value="TreeGrafter"/>
</dbReference>
<sequence length="450" mass="49742">MKSSVEQLNDTRVKVTVEIPFEELKPEFDQAYQTLSQQVSIPGFRKGKAPRQILEARIGRGPVLEQVINDMIPSRYSKAVEENDLKVIGQPVIDITKLEDGELVEFTADVDVRPEITVPDFAKISVEVPAVSAGEEAVEQELDNLRERFGTLKDHNHKLKKGEFVTINLSATVDGEPVEEATTEGLNHEIGSNELIDGLDQTLVGMKKGEEAEFTTTLEQGDYAGKEALVKVEVTATKMRELPEADDEFAQMASEFDTIEELRESLAKQVEENSKGQQASAIRDAVLKEALAQSEFPLPESIVEEQVQGQLQQLLGQFGGDEKLFESLLEAQGTTREQFDSDSRKSAEEAVRTQLFLDVLAEEEQPEVSQQELSDHILFTAQSYGMDPNQFVQQLTQSGQIANLFADVRRGKALAAAICKTSVKDTDGNAVDASEYFGPETEEEAEEAAE</sequence>
<dbReference type="InterPro" id="IPR001179">
    <property type="entry name" value="PPIase_FKBP_dom"/>
</dbReference>
<evidence type="ECO:0000256" key="9">
    <source>
        <dbReference type="ARBA" id="ARBA00023306"/>
    </source>
</evidence>
<evidence type="ECO:0000256" key="14">
    <source>
        <dbReference type="SAM" id="MobiDB-lite"/>
    </source>
</evidence>
<dbReference type="InterPro" id="IPR008881">
    <property type="entry name" value="Trigger_fac_ribosome-bd_bac"/>
</dbReference>
<keyword evidence="9 11" id="KW-0131">Cell cycle</keyword>
<dbReference type="PROSITE" id="PS50059">
    <property type="entry name" value="FKBP_PPIASE"/>
    <property type="match status" value="1"/>
</dbReference>
<dbReference type="GO" id="GO:0043335">
    <property type="term" value="P:protein unfolding"/>
    <property type="evidence" value="ECO:0007669"/>
    <property type="project" value="TreeGrafter"/>
</dbReference>
<dbReference type="Gene3D" id="3.30.70.1050">
    <property type="entry name" value="Trigger factor ribosome-binding domain"/>
    <property type="match status" value="1"/>
</dbReference>
<dbReference type="RefSeq" id="WP_182385578.1">
    <property type="nucleotide sequence ID" value="NZ_CP059833.1"/>
</dbReference>
<evidence type="ECO:0000256" key="4">
    <source>
        <dbReference type="ARBA" id="ARBA00016902"/>
    </source>
</evidence>
<comment type="domain">
    <text evidence="11">Consists of 3 domains; the N-terminus binds the ribosome, the middle domain has PPIase activity, while the C-terminus has intrinsic chaperone activity on its own.</text>
</comment>
<dbReference type="PANTHER" id="PTHR30560:SF3">
    <property type="entry name" value="TRIGGER FACTOR-LIKE PROTEIN TIG, CHLOROPLASTIC"/>
    <property type="match status" value="1"/>
</dbReference>
<feature type="domain" description="PPIase FKBP-type" evidence="15">
    <location>
        <begin position="162"/>
        <end position="215"/>
    </location>
</feature>
<dbReference type="Pfam" id="PF05697">
    <property type="entry name" value="Trigger_N"/>
    <property type="match status" value="1"/>
</dbReference>
<keyword evidence="8 11" id="KW-0413">Isomerase</keyword>
<keyword evidence="6 11" id="KW-0697">Rotamase</keyword>
<keyword evidence="11" id="KW-0963">Cytoplasm</keyword>
<comment type="subcellular location">
    <subcellularLocation>
        <location evidence="11">Cytoplasm</location>
    </subcellularLocation>
    <text evidence="11">About half TF is bound to the ribosome near the polypeptide exit tunnel while the other half is free in the cytoplasm.</text>
</comment>
<dbReference type="InterPro" id="IPR046357">
    <property type="entry name" value="PPIase_dom_sf"/>
</dbReference>